<dbReference type="InterPro" id="IPR000620">
    <property type="entry name" value="EamA_dom"/>
</dbReference>
<evidence type="ECO:0000256" key="3">
    <source>
        <dbReference type="ARBA" id="ARBA00022692"/>
    </source>
</evidence>
<feature type="transmembrane region" description="Helical" evidence="6">
    <location>
        <begin position="34"/>
        <end position="55"/>
    </location>
</feature>
<dbReference type="PANTHER" id="PTHR32322:SF2">
    <property type="entry name" value="EAMA DOMAIN-CONTAINING PROTEIN"/>
    <property type="match status" value="1"/>
</dbReference>
<feature type="transmembrane region" description="Helical" evidence="6">
    <location>
        <begin position="179"/>
        <end position="201"/>
    </location>
</feature>
<proteinExistence type="inferred from homology"/>
<evidence type="ECO:0000259" key="7">
    <source>
        <dbReference type="Pfam" id="PF00892"/>
    </source>
</evidence>
<keyword evidence="5 6" id="KW-0472">Membrane</keyword>
<dbReference type="RefSeq" id="WP_201636993.1">
    <property type="nucleotide sequence ID" value="NZ_JAEQNB010000005.1"/>
</dbReference>
<comment type="similarity">
    <text evidence="2">Belongs to the EamA transporter family.</text>
</comment>
<dbReference type="Proteomes" id="UP000602284">
    <property type="component" value="Unassembled WGS sequence"/>
</dbReference>
<feature type="domain" description="EamA" evidence="7">
    <location>
        <begin position="8"/>
        <end position="139"/>
    </location>
</feature>
<feature type="transmembrane region" description="Helical" evidence="6">
    <location>
        <begin position="67"/>
        <end position="86"/>
    </location>
</feature>
<evidence type="ECO:0000313" key="9">
    <source>
        <dbReference type="Proteomes" id="UP000602284"/>
    </source>
</evidence>
<feature type="transmembrane region" description="Helical" evidence="6">
    <location>
        <begin position="269"/>
        <end position="286"/>
    </location>
</feature>
<accession>A0ABS1JDC5</accession>
<evidence type="ECO:0000256" key="5">
    <source>
        <dbReference type="ARBA" id="ARBA00023136"/>
    </source>
</evidence>
<evidence type="ECO:0000256" key="4">
    <source>
        <dbReference type="ARBA" id="ARBA00022989"/>
    </source>
</evidence>
<feature type="domain" description="EamA" evidence="7">
    <location>
        <begin position="154"/>
        <end position="286"/>
    </location>
</feature>
<reference evidence="8 9" key="1">
    <citation type="submission" date="2021-01" db="EMBL/GenBank/DDBJ databases">
        <title>Tumebacillus sp. strain ITR2 16S ribosomal RNA gene Genome sequencing and assembly.</title>
        <authorList>
            <person name="Kang M."/>
        </authorList>
    </citation>
    <scope>NUCLEOTIDE SEQUENCE [LARGE SCALE GENOMIC DNA]</scope>
    <source>
        <strain evidence="8 9">ITR2</strain>
    </source>
</reference>
<keyword evidence="4 6" id="KW-1133">Transmembrane helix</keyword>
<feature type="transmembrane region" description="Helical" evidence="6">
    <location>
        <begin position="156"/>
        <end position="172"/>
    </location>
</feature>
<gene>
    <name evidence="8" type="ORF">JJB07_16575</name>
</gene>
<protein>
    <submittedName>
        <fullName evidence="8">DMT family transporter</fullName>
    </submittedName>
</protein>
<name>A0ABS1JDC5_9BACL</name>
<organism evidence="8 9">
    <name type="scientific">Tumebacillus amylolyticus</name>
    <dbReference type="NCBI Taxonomy" id="2801339"/>
    <lineage>
        <taxon>Bacteria</taxon>
        <taxon>Bacillati</taxon>
        <taxon>Bacillota</taxon>
        <taxon>Bacilli</taxon>
        <taxon>Bacillales</taxon>
        <taxon>Alicyclobacillaceae</taxon>
        <taxon>Tumebacillus</taxon>
    </lineage>
</organism>
<keyword evidence="3 6" id="KW-0812">Transmembrane</keyword>
<sequence length="298" mass="33096">MDKYKAWLILVLCNLFWAGNYIFGKYVVAEMTPLWMTTARWLGALVLLVPLAQIFERPQWKQVFRHWFLLLCMGLLGSVMYNFTLYEALQFTSSTSAAFVQALNPAVLVVFAMIFLRERLQGKQWAGLLVSLVGVVVLLCKGDWNVLLQAEYNRGDLLMVVAVVVWSVYTLLSKKASGIPPIAATAVSTFFSVVVMLPFALAQGFDASKLTSVGMMGMAYIVLFPSVGSYILWSVGVRAIGPSQAGVFLNFIPLFTALISLLLGQSITFSQVLGGGLILLGVYFTSRRQEKIREEFNQ</sequence>
<keyword evidence="9" id="KW-1185">Reference proteome</keyword>
<feature type="transmembrane region" description="Helical" evidence="6">
    <location>
        <begin position="245"/>
        <end position="263"/>
    </location>
</feature>
<comment type="subcellular location">
    <subcellularLocation>
        <location evidence="1">Endomembrane system</location>
        <topology evidence="1">Multi-pass membrane protein</topology>
    </subcellularLocation>
</comment>
<dbReference type="SUPFAM" id="SSF103481">
    <property type="entry name" value="Multidrug resistance efflux transporter EmrE"/>
    <property type="match status" value="2"/>
</dbReference>
<evidence type="ECO:0000256" key="2">
    <source>
        <dbReference type="ARBA" id="ARBA00007362"/>
    </source>
</evidence>
<evidence type="ECO:0000256" key="6">
    <source>
        <dbReference type="SAM" id="Phobius"/>
    </source>
</evidence>
<evidence type="ECO:0000313" key="8">
    <source>
        <dbReference type="EMBL" id="MBL0388230.1"/>
    </source>
</evidence>
<dbReference type="PANTHER" id="PTHR32322">
    <property type="entry name" value="INNER MEMBRANE TRANSPORTER"/>
    <property type="match status" value="1"/>
</dbReference>
<dbReference type="InterPro" id="IPR050638">
    <property type="entry name" value="AA-Vitamin_Transporters"/>
</dbReference>
<dbReference type="InterPro" id="IPR037185">
    <property type="entry name" value="EmrE-like"/>
</dbReference>
<comment type="caution">
    <text evidence="8">The sequence shown here is derived from an EMBL/GenBank/DDBJ whole genome shotgun (WGS) entry which is preliminary data.</text>
</comment>
<feature type="transmembrane region" description="Helical" evidence="6">
    <location>
        <begin position="125"/>
        <end position="144"/>
    </location>
</feature>
<feature type="transmembrane region" description="Helical" evidence="6">
    <location>
        <begin position="213"/>
        <end position="233"/>
    </location>
</feature>
<evidence type="ECO:0000256" key="1">
    <source>
        <dbReference type="ARBA" id="ARBA00004127"/>
    </source>
</evidence>
<feature type="transmembrane region" description="Helical" evidence="6">
    <location>
        <begin position="98"/>
        <end position="116"/>
    </location>
</feature>
<dbReference type="EMBL" id="JAEQNB010000005">
    <property type="protein sequence ID" value="MBL0388230.1"/>
    <property type="molecule type" value="Genomic_DNA"/>
</dbReference>
<dbReference type="Pfam" id="PF00892">
    <property type="entry name" value="EamA"/>
    <property type="match status" value="2"/>
</dbReference>